<dbReference type="GO" id="GO:0000139">
    <property type="term" value="C:Golgi membrane"/>
    <property type="evidence" value="ECO:0007669"/>
    <property type="project" value="UniProtKB-SubCell"/>
</dbReference>
<dbReference type="GO" id="GO:0016757">
    <property type="term" value="F:glycosyltransferase activity"/>
    <property type="evidence" value="ECO:0007669"/>
    <property type="project" value="UniProtKB-KW"/>
</dbReference>
<keyword evidence="4" id="KW-0735">Signal-anchor</keyword>
<comment type="subcellular location">
    <subcellularLocation>
        <location evidence="1">Golgi apparatus membrane</location>
        <topology evidence="1">Single-pass type II membrane protein</topology>
    </subcellularLocation>
</comment>
<dbReference type="PANTHER" id="PTHR11062:SF99">
    <property type="entry name" value="EXOSTOSIN FAMILY PROTEIN"/>
    <property type="match status" value="1"/>
</dbReference>
<keyword evidence="8" id="KW-1185">Reference proteome</keyword>
<keyword evidence="5" id="KW-0333">Golgi apparatus</keyword>
<comment type="caution">
    <text evidence="7">The sequence shown here is derived from an EMBL/GenBank/DDBJ whole genome shotgun (WGS) entry which is preliminary data.</text>
</comment>
<comment type="similarity">
    <text evidence="2">Belongs to the glycosyltransferase 47 family.</text>
</comment>
<sequence>MYPSSSCKSTPTQPSPSPSCTLVPNIVNDTPSSNRLFDAIASHCVPVIISDEIELPYEDVLNYYEFCIFVRTLDALKDKFLINLMRNIGKEEWTMMWRRLKEVEIFYEYQYPSKDNDVVQMICQVVSWKVPAIKMKLNKARLFSPTNVSREILLWSASLPRKFW</sequence>
<evidence type="ECO:0000259" key="6">
    <source>
        <dbReference type="Pfam" id="PF03016"/>
    </source>
</evidence>
<feature type="domain" description="Exostosin GT47" evidence="6">
    <location>
        <begin position="28"/>
        <end position="82"/>
    </location>
</feature>
<evidence type="ECO:0000256" key="1">
    <source>
        <dbReference type="ARBA" id="ARBA00004323"/>
    </source>
</evidence>
<keyword evidence="3" id="KW-0328">Glycosyltransferase</keyword>
<reference evidence="8" key="1">
    <citation type="submission" date="2024-07" db="EMBL/GenBank/DDBJ databases">
        <title>Two chromosome-level genome assemblies of Korean endemic species Abeliophyllum distichum and Forsythia ovata (Oleaceae).</title>
        <authorList>
            <person name="Jang H."/>
        </authorList>
    </citation>
    <scope>NUCLEOTIDE SEQUENCE [LARGE SCALE GENOMIC DNA]</scope>
</reference>
<evidence type="ECO:0000256" key="4">
    <source>
        <dbReference type="ARBA" id="ARBA00022968"/>
    </source>
</evidence>
<dbReference type="InterPro" id="IPR040911">
    <property type="entry name" value="Exostosin_GT47"/>
</dbReference>
<dbReference type="AlphaFoldDB" id="A0ABD1VC55"/>
<accession>A0ABD1VC55</accession>
<dbReference type="Pfam" id="PF03016">
    <property type="entry name" value="Exostosin_GT47"/>
    <property type="match status" value="1"/>
</dbReference>
<gene>
    <name evidence="7" type="ORF">Adt_08278</name>
</gene>
<evidence type="ECO:0000256" key="3">
    <source>
        <dbReference type="ARBA" id="ARBA00022676"/>
    </source>
</evidence>
<dbReference type="EMBL" id="JBFOLK010000002">
    <property type="protein sequence ID" value="KAL2534927.1"/>
    <property type="molecule type" value="Genomic_DNA"/>
</dbReference>
<evidence type="ECO:0000256" key="5">
    <source>
        <dbReference type="ARBA" id="ARBA00023034"/>
    </source>
</evidence>
<keyword evidence="4" id="KW-0812">Transmembrane</keyword>
<evidence type="ECO:0000256" key="2">
    <source>
        <dbReference type="ARBA" id="ARBA00010271"/>
    </source>
</evidence>
<name>A0ABD1VC55_9LAMI</name>
<dbReference type="PANTHER" id="PTHR11062">
    <property type="entry name" value="EXOSTOSIN HEPARAN SULFATE GLYCOSYLTRANSFERASE -RELATED"/>
    <property type="match status" value="1"/>
</dbReference>
<proteinExistence type="inferred from homology"/>
<dbReference type="Proteomes" id="UP001604336">
    <property type="component" value="Unassembled WGS sequence"/>
</dbReference>
<dbReference type="InterPro" id="IPR004263">
    <property type="entry name" value="Exostosin"/>
</dbReference>
<organism evidence="7 8">
    <name type="scientific">Abeliophyllum distichum</name>
    <dbReference type="NCBI Taxonomy" id="126358"/>
    <lineage>
        <taxon>Eukaryota</taxon>
        <taxon>Viridiplantae</taxon>
        <taxon>Streptophyta</taxon>
        <taxon>Embryophyta</taxon>
        <taxon>Tracheophyta</taxon>
        <taxon>Spermatophyta</taxon>
        <taxon>Magnoliopsida</taxon>
        <taxon>eudicotyledons</taxon>
        <taxon>Gunneridae</taxon>
        <taxon>Pentapetalae</taxon>
        <taxon>asterids</taxon>
        <taxon>lamiids</taxon>
        <taxon>Lamiales</taxon>
        <taxon>Oleaceae</taxon>
        <taxon>Forsythieae</taxon>
        <taxon>Abeliophyllum</taxon>
    </lineage>
</organism>
<keyword evidence="3" id="KW-0808">Transferase</keyword>
<protein>
    <submittedName>
        <fullName evidence="7">Exostosin family protein</fullName>
    </submittedName>
</protein>
<evidence type="ECO:0000313" key="8">
    <source>
        <dbReference type="Proteomes" id="UP001604336"/>
    </source>
</evidence>
<evidence type="ECO:0000313" key="7">
    <source>
        <dbReference type="EMBL" id="KAL2534927.1"/>
    </source>
</evidence>